<accession>A0A4D7BEJ5</accession>
<dbReference type="SUPFAM" id="SSF55486">
    <property type="entry name" value="Metalloproteases ('zincins'), catalytic domain"/>
    <property type="match status" value="1"/>
</dbReference>
<evidence type="ECO:0008006" key="3">
    <source>
        <dbReference type="Google" id="ProtNLM"/>
    </source>
</evidence>
<protein>
    <recommendedName>
        <fullName evidence="3">Peptidase M4 domain-containing protein</fullName>
    </recommendedName>
</protein>
<dbReference type="OrthoDB" id="178184at2"/>
<organism evidence="1 2">
    <name type="scientific">Phreatobacter stygius</name>
    <dbReference type="NCBI Taxonomy" id="1940610"/>
    <lineage>
        <taxon>Bacteria</taxon>
        <taxon>Pseudomonadati</taxon>
        <taxon>Pseudomonadota</taxon>
        <taxon>Alphaproteobacteria</taxon>
        <taxon>Hyphomicrobiales</taxon>
        <taxon>Phreatobacteraceae</taxon>
        <taxon>Phreatobacter</taxon>
    </lineage>
</organism>
<name>A0A4D7BEJ5_9HYPH</name>
<dbReference type="KEGG" id="pstg:E8M01_31515"/>
<dbReference type="AlphaFoldDB" id="A0A4D7BEJ5"/>
<dbReference type="EMBL" id="CP039690">
    <property type="protein sequence ID" value="QCI68358.1"/>
    <property type="molecule type" value="Genomic_DNA"/>
</dbReference>
<keyword evidence="2" id="KW-1185">Reference proteome</keyword>
<gene>
    <name evidence="1" type="ORF">E8M01_31515</name>
</gene>
<proteinExistence type="predicted"/>
<dbReference type="Proteomes" id="UP000298781">
    <property type="component" value="Chromosome"/>
</dbReference>
<evidence type="ECO:0000313" key="2">
    <source>
        <dbReference type="Proteomes" id="UP000298781"/>
    </source>
</evidence>
<evidence type="ECO:0000313" key="1">
    <source>
        <dbReference type="EMBL" id="QCI68358.1"/>
    </source>
</evidence>
<reference evidence="1 2" key="1">
    <citation type="submission" date="2019-04" db="EMBL/GenBank/DDBJ databases">
        <title>Phreatobacter aquaticus sp. nov.</title>
        <authorList>
            <person name="Choi A."/>
        </authorList>
    </citation>
    <scope>NUCLEOTIDE SEQUENCE [LARGE SCALE GENOMIC DNA]</scope>
    <source>
        <strain evidence="1 2">KCTC 52518</strain>
    </source>
</reference>
<dbReference type="RefSeq" id="WP_136963777.1">
    <property type="nucleotide sequence ID" value="NZ_CP039690.1"/>
</dbReference>
<sequence>MAAKKPPVPDTKVVKLKYMDTEPGHAAEGAKTLMQGWEFTATEPMLDGPVSRRVAVIDLDPDTGAVMPGARFVAPKGRTPGRYEVKSELDFDSAGFKQVSVYTAVMKMMSIFETPDVLGRKLCWAFNGEQLLVVPRAGKMANAFYHRDSRSLQFFFVDDPTKPGKLVHTCLSPDIVAHETTHAILDGIAPDLYNATSPQSLAMHEAIADLGAVMLAVRTDRLLRQVMLETGGEMRTAEAFSRIAQQFGEALYGEGRPLRELFNRASMSKPRGLDLNAPHDLSTVLTGALYALLVDEYETIREEDYQDKLKTEKAKRKQDGRPALTTEEKDDLRFSVSGFALFKASEKFKRIAFRALDYLPPGEIAFADYGRAMVAADTYSNPDDPEPREFIKKEFVRRGMVEDAGKLDPVEPGFDLPADLDLEQLARSDWAAYKFAETWRKELLIPKNTPFEVRPRLDVTRKTWRKDGVPAMTRALLFKVAWQDAQVFQSGDFVSEVAVTRGTMLAIDWETRKVCTLLSSSPDHSTQRDAATVRNNAMRETFLASNIADGLLELGSPNVQIQNGTLRVRAMGQMLHMMGH</sequence>